<dbReference type="GeneID" id="95620608"/>
<accession>A0A7U9KSM4</accession>
<evidence type="ECO:0000313" key="2">
    <source>
        <dbReference type="EMBL" id="GCD33873.1"/>
    </source>
</evidence>
<dbReference type="InterPro" id="IPR013154">
    <property type="entry name" value="ADH-like_N"/>
</dbReference>
<name>A0A7U9KSM4_9ACTN</name>
<dbReference type="Gene3D" id="3.90.180.10">
    <property type="entry name" value="Medium-chain alcohol dehydrogenases, catalytic domain"/>
    <property type="match status" value="1"/>
</dbReference>
<feature type="domain" description="Enoyl reductase (ER)" evidence="1">
    <location>
        <begin position="15"/>
        <end position="326"/>
    </location>
</feature>
<dbReference type="InterPro" id="IPR036291">
    <property type="entry name" value="NAD(P)-bd_dom_sf"/>
</dbReference>
<dbReference type="InterPro" id="IPR051397">
    <property type="entry name" value="Zn-ADH-like_protein"/>
</dbReference>
<dbReference type="Pfam" id="PF00107">
    <property type="entry name" value="ADH_zinc_N"/>
    <property type="match status" value="1"/>
</dbReference>
<reference evidence="2 3" key="1">
    <citation type="submission" date="2018-11" db="EMBL/GenBank/DDBJ databases">
        <title>Whole genome sequence of Streptomyces chrestomyceticus NBRC 13444(T).</title>
        <authorList>
            <person name="Komaki H."/>
            <person name="Tamura T."/>
        </authorList>
    </citation>
    <scope>NUCLEOTIDE SEQUENCE [LARGE SCALE GENOMIC DNA]</scope>
    <source>
        <strain evidence="2 3">NBRC 13444</strain>
    </source>
</reference>
<dbReference type="OrthoDB" id="9782155at2"/>
<evidence type="ECO:0000259" key="1">
    <source>
        <dbReference type="SMART" id="SM00829"/>
    </source>
</evidence>
<dbReference type="Proteomes" id="UP000287830">
    <property type="component" value="Unassembled WGS sequence"/>
</dbReference>
<dbReference type="InterPro" id="IPR020843">
    <property type="entry name" value="ER"/>
</dbReference>
<evidence type="ECO:0000313" key="3">
    <source>
        <dbReference type="Proteomes" id="UP000287830"/>
    </source>
</evidence>
<dbReference type="SMART" id="SM00829">
    <property type="entry name" value="PKS_ER"/>
    <property type="match status" value="1"/>
</dbReference>
<comment type="caution">
    <text evidence="2">The sequence shown here is derived from an EMBL/GenBank/DDBJ whole genome shotgun (WGS) entry which is preliminary data.</text>
</comment>
<dbReference type="AlphaFoldDB" id="A0A7U9KSM4"/>
<dbReference type="InterPro" id="IPR013149">
    <property type="entry name" value="ADH-like_C"/>
</dbReference>
<dbReference type="SUPFAM" id="SSF51735">
    <property type="entry name" value="NAD(P)-binding Rossmann-fold domains"/>
    <property type="match status" value="1"/>
</dbReference>
<dbReference type="GO" id="GO:0043957">
    <property type="term" value="F:acryloyl-CoA reductase (NADPH) activity"/>
    <property type="evidence" value="ECO:0007669"/>
    <property type="project" value="TreeGrafter"/>
</dbReference>
<organism evidence="2 3">
    <name type="scientific">Streptomyces chrestomyceticus JCM 4735</name>
    <dbReference type="NCBI Taxonomy" id="1306181"/>
    <lineage>
        <taxon>Bacteria</taxon>
        <taxon>Bacillati</taxon>
        <taxon>Actinomycetota</taxon>
        <taxon>Actinomycetes</taxon>
        <taxon>Kitasatosporales</taxon>
        <taxon>Streptomycetaceae</taxon>
        <taxon>Streptomyces</taxon>
    </lineage>
</organism>
<dbReference type="Gene3D" id="3.40.50.720">
    <property type="entry name" value="NAD(P)-binding Rossmann-like Domain"/>
    <property type="match status" value="1"/>
</dbReference>
<dbReference type="Pfam" id="PF08240">
    <property type="entry name" value="ADH_N"/>
    <property type="match status" value="1"/>
</dbReference>
<protein>
    <submittedName>
        <fullName evidence="2">Zn-NADPH:quinone dehydrogenase</fullName>
    </submittedName>
</protein>
<dbReference type="PANTHER" id="PTHR43677">
    <property type="entry name" value="SHORT-CHAIN DEHYDROGENASE/REDUCTASE"/>
    <property type="match status" value="1"/>
</dbReference>
<dbReference type="NCBIfam" id="TIGR02823">
    <property type="entry name" value="oxido_YhdH"/>
    <property type="match status" value="1"/>
</dbReference>
<proteinExistence type="predicted"/>
<gene>
    <name evidence="2" type="ORF">OEIGOIKO_01597</name>
</gene>
<dbReference type="EMBL" id="BHZC01000001">
    <property type="protein sequence ID" value="GCD33873.1"/>
    <property type="molecule type" value="Genomic_DNA"/>
</dbReference>
<dbReference type="InterPro" id="IPR011032">
    <property type="entry name" value="GroES-like_sf"/>
</dbReference>
<dbReference type="InterPro" id="IPR014188">
    <property type="entry name" value="Acrylyl-CoA_reductase_AcuI"/>
</dbReference>
<sequence length="332" mass="34109">MTPFNGWIVRDTADGPRATFEQLGTEMLDDLDTSVRVHYSSINYKDALALQGRPGVVRRHPLVAGIDVTGEVLASRHPRWREGDLVTLDGAGLGEELHGGLAGLAVVNGDDLVRVPDPFSPRQAAAIGTAGFTAALSLLALERHGAAPENGPVLVTGSGGGVGSIAVALLAAAGYEVIAATGRPDALGGHLTALGAARIVDRAELTSSKRPLGKQRWAGVIDAAGGSVLAGALAGLQHSGVATTCGLAAGTEYPGNVLPFILRGISLVGIDSVRTPVSRREAAWRCLARHLRPALLDTLTRTVPLSHAQEAAAELLAGSGTGRIVVDAAQRD</sequence>
<dbReference type="RefSeq" id="WP_125044258.1">
    <property type="nucleotide sequence ID" value="NZ_BHZC01000001.1"/>
</dbReference>
<dbReference type="SUPFAM" id="SSF50129">
    <property type="entry name" value="GroES-like"/>
    <property type="match status" value="1"/>
</dbReference>
<dbReference type="PANTHER" id="PTHR43677:SF1">
    <property type="entry name" value="ACRYLYL-COA REDUCTASE ACUI-RELATED"/>
    <property type="match status" value="1"/>
</dbReference>